<dbReference type="InterPro" id="IPR009187">
    <property type="entry name" value="Prok_Ku"/>
</dbReference>
<dbReference type="SMART" id="SM00559">
    <property type="entry name" value="Ku78"/>
    <property type="match status" value="1"/>
</dbReference>
<reference evidence="4" key="1">
    <citation type="submission" date="2022-08" db="EMBL/GenBank/DDBJ databases">
        <title>Novel Bdellovibrio Species Isolated from Svalbard: Designation Bdellovibrio svalbardensis.</title>
        <authorList>
            <person name="Mitchell R.J."/>
            <person name="Choi S.Y."/>
        </authorList>
    </citation>
    <scope>NUCLEOTIDE SEQUENCE</scope>
    <source>
        <strain evidence="4">PAP01</strain>
    </source>
</reference>
<dbReference type="Proteomes" id="UP001152321">
    <property type="component" value="Unassembled WGS sequence"/>
</dbReference>
<dbReference type="EMBL" id="JANRMI010000002">
    <property type="protein sequence ID" value="MDG0816696.1"/>
    <property type="molecule type" value="Genomic_DNA"/>
</dbReference>
<comment type="function">
    <text evidence="2">With LigD forms a non-homologous end joining (NHEJ) DNA repair enzyme, which repairs dsDNA breaks with reduced fidelity. Binds linear dsDNA with 5'- and 3'- overhangs but not closed circular dsDNA nor ssDNA. Recruits and stimulates the ligase activity of LigD.</text>
</comment>
<evidence type="ECO:0000256" key="2">
    <source>
        <dbReference type="HAMAP-Rule" id="MF_01875"/>
    </source>
</evidence>
<dbReference type="Gene3D" id="2.40.290.10">
    <property type="match status" value="1"/>
</dbReference>
<keyword evidence="5" id="KW-1185">Reference proteome</keyword>
<dbReference type="SUPFAM" id="SSF100939">
    <property type="entry name" value="SPOC domain-like"/>
    <property type="match status" value="1"/>
</dbReference>
<dbReference type="InterPro" id="IPR016194">
    <property type="entry name" value="SPOC-like_C_dom_sf"/>
</dbReference>
<sequence>MRSNIWKGSISFGLLNIPVTLQTADQEKEIHFSMLDKKDLSRINYKKFNAQTGKEVPYDRIVKGFEYEKGHYVIVNDTDFRKANPKATQTIDIEDFVLLSDVDPLLFERPYYLAPQKGAEKGYYLLREALKRSKKVAIAKIVIRVKQHLVMLMPREDYIVLEILRFAHQVKETSEVDYLKEANKKVSFTPRELKMAEELIEGMTAKWNPEKYKDTYYQDMMKLIKQKVRQGQGHIVEEVQKEPRIESTSNIIDLMPLLKKSLAASKPKTVKKKTASRAHA</sequence>
<dbReference type="PIRSF" id="PIRSF006493">
    <property type="entry name" value="Prok_Ku"/>
    <property type="match status" value="1"/>
</dbReference>
<evidence type="ECO:0000313" key="5">
    <source>
        <dbReference type="Proteomes" id="UP001152321"/>
    </source>
</evidence>
<organism evidence="4 5">
    <name type="scientific">Bdellovibrio svalbardensis</name>
    <dbReference type="NCBI Taxonomy" id="2972972"/>
    <lineage>
        <taxon>Bacteria</taxon>
        <taxon>Pseudomonadati</taxon>
        <taxon>Bdellovibrionota</taxon>
        <taxon>Bdellovibrionia</taxon>
        <taxon>Bdellovibrionales</taxon>
        <taxon>Pseudobdellovibrionaceae</taxon>
        <taxon>Bdellovibrio</taxon>
    </lineage>
</organism>
<evidence type="ECO:0000313" key="4">
    <source>
        <dbReference type="EMBL" id="MDG0816696.1"/>
    </source>
</evidence>
<dbReference type="CDD" id="cd00789">
    <property type="entry name" value="KU_like"/>
    <property type="match status" value="1"/>
</dbReference>
<dbReference type="InterPro" id="IPR006164">
    <property type="entry name" value="DNA_bd_Ku70/Ku80"/>
</dbReference>
<dbReference type="PANTHER" id="PTHR41251:SF1">
    <property type="entry name" value="NON-HOMOLOGOUS END JOINING PROTEIN KU"/>
    <property type="match status" value="1"/>
</dbReference>
<keyword evidence="1 2" id="KW-0238">DNA-binding</keyword>
<evidence type="ECO:0000259" key="3">
    <source>
        <dbReference type="SMART" id="SM00559"/>
    </source>
</evidence>
<dbReference type="Pfam" id="PF02735">
    <property type="entry name" value="Ku"/>
    <property type="match status" value="1"/>
</dbReference>
<dbReference type="PANTHER" id="PTHR41251">
    <property type="entry name" value="NON-HOMOLOGOUS END JOINING PROTEIN KU"/>
    <property type="match status" value="1"/>
</dbReference>
<proteinExistence type="inferred from homology"/>
<keyword evidence="2" id="KW-0227">DNA damage</keyword>
<protein>
    <recommendedName>
        <fullName evidence="2">Non-homologous end joining protein Ku</fullName>
    </recommendedName>
</protein>
<comment type="similarity">
    <text evidence="2">Belongs to the prokaryotic Ku family.</text>
</comment>
<keyword evidence="2" id="KW-0234">DNA repair</keyword>
<dbReference type="HAMAP" id="MF_01875">
    <property type="entry name" value="Prokaryotic_Ku"/>
    <property type="match status" value="1"/>
</dbReference>
<dbReference type="RefSeq" id="WP_277578171.1">
    <property type="nucleotide sequence ID" value="NZ_JANRMI010000002.1"/>
</dbReference>
<comment type="subunit">
    <text evidence="2">Homodimer. Interacts with LigD.</text>
</comment>
<dbReference type="NCBIfam" id="TIGR02772">
    <property type="entry name" value="Ku_bact"/>
    <property type="match status" value="1"/>
</dbReference>
<evidence type="ECO:0000256" key="1">
    <source>
        <dbReference type="ARBA" id="ARBA00023125"/>
    </source>
</evidence>
<gene>
    <name evidence="2" type="primary">ku</name>
    <name evidence="4" type="ORF">NWE73_09995</name>
</gene>
<accession>A0ABT6DIU5</accession>
<keyword evidence="2" id="KW-0233">DNA recombination</keyword>
<name>A0ABT6DIU5_9BACT</name>
<feature type="domain" description="Ku" evidence="3">
    <location>
        <begin position="53"/>
        <end position="181"/>
    </location>
</feature>
<comment type="caution">
    <text evidence="4">The sequence shown here is derived from an EMBL/GenBank/DDBJ whole genome shotgun (WGS) entry which is preliminary data.</text>
</comment>